<dbReference type="AlphaFoldDB" id="A0A931HUN3"/>
<comment type="caution">
    <text evidence="2">The sequence shown here is derived from an EMBL/GenBank/DDBJ whole genome shotgun (WGS) entry which is preliminary data.</text>
</comment>
<evidence type="ECO:0000259" key="1">
    <source>
        <dbReference type="Pfam" id="PF13020"/>
    </source>
</evidence>
<accession>A0A931HUN3</accession>
<proteinExistence type="predicted"/>
<gene>
    <name evidence="2" type="ORF">H0267_07500</name>
</gene>
<dbReference type="InterPro" id="IPR024975">
    <property type="entry name" value="NOV_C"/>
</dbReference>
<keyword evidence="3" id="KW-1185">Reference proteome</keyword>
<organism evidence="2 3">
    <name type="scientific">Halobacillus yeomjeoni</name>
    <dbReference type="NCBI Taxonomy" id="311194"/>
    <lineage>
        <taxon>Bacteria</taxon>
        <taxon>Bacillati</taxon>
        <taxon>Bacillota</taxon>
        <taxon>Bacilli</taxon>
        <taxon>Bacillales</taxon>
        <taxon>Bacillaceae</taxon>
        <taxon>Halobacillus</taxon>
    </lineage>
</organism>
<protein>
    <submittedName>
        <fullName evidence="2">DUF3883 domain-containing protein</fullName>
    </submittedName>
</protein>
<dbReference type="Proteomes" id="UP000614490">
    <property type="component" value="Unassembled WGS sequence"/>
</dbReference>
<evidence type="ECO:0000313" key="2">
    <source>
        <dbReference type="EMBL" id="MBH0230060.1"/>
    </source>
</evidence>
<feature type="domain" description="Protein NO VEIN C-terminal" evidence="1">
    <location>
        <begin position="22"/>
        <end position="86"/>
    </location>
</feature>
<sequence length="122" mass="14063">MKSKSLGILEEVTEKNIEWFNKGFENNENHTDLSLGYDIGINLGHRFIKLEVKSSFQDAGYYKITRNELMEMASTGKEYFVLKVNSLKELSGSGKINITVEKSPLWRYLEDLSRIKSMEVYG</sequence>
<reference evidence="2 3" key="1">
    <citation type="journal article" date="2005" name="Int. J. Syst. Evol. Microbiol.">
        <title>Halobacillus yeomjeoni sp. nov., isolated from a marine solar saltern in Korea.</title>
        <authorList>
            <person name="Yoon J.H."/>
            <person name="Kang S.J."/>
            <person name="Lee C.H."/>
            <person name="Oh H.W."/>
            <person name="Oh T.K."/>
        </authorList>
    </citation>
    <scope>NUCLEOTIDE SEQUENCE [LARGE SCALE GENOMIC DNA]</scope>
    <source>
        <strain evidence="2 3">KCTC 3957</strain>
    </source>
</reference>
<evidence type="ECO:0000313" key="3">
    <source>
        <dbReference type="Proteomes" id="UP000614490"/>
    </source>
</evidence>
<dbReference type="EMBL" id="JADZSC010000001">
    <property type="protein sequence ID" value="MBH0230060.1"/>
    <property type="molecule type" value="Genomic_DNA"/>
</dbReference>
<name>A0A931HUN3_9BACI</name>
<dbReference type="Pfam" id="PF13020">
    <property type="entry name" value="NOV_C"/>
    <property type="match status" value="1"/>
</dbReference>